<dbReference type="CDD" id="cd08070">
    <property type="entry name" value="MPN_like"/>
    <property type="match status" value="1"/>
</dbReference>
<dbReference type="InterPro" id="IPR037518">
    <property type="entry name" value="MPN"/>
</dbReference>
<keyword evidence="3" id="KW-0378">Hydrolase</keyword>
<dbReference type="InterPro" id="IPR000555">
    <property type="entry name" value="JAMM/MPN+_dom"/>
</dbReference>
<keyword evidence="5" id="KW-0482">Metalloprotease</keyword>
<dbReference type="Pfam" id="PF14464">
    <property type="entry name" value="Prok-JAB"/>
    <property type="match status" value="1"/>
</dbReference>
<keyword evidence="2" id="KW-0479">Metal-binding</keyword>
<dbReference type="PANTHER" id="PTHR34858">
    <property type="entry name" value="CYSO-CYSTEINE PEPTIDASE"/>
    <property type="match status" value="1"/>
</dbReference>
<evidence type="ECO:0000256" key="1">
    <source>
        <dbReference type="ARBA" id="ARBA00022670"/>
    </source>
</evidence>
<dbReference type="GO" id="GO:0006508">
    <property type="term" value="P:proteolysis"/>
    <property type="evidence" value="ECO:0007669"/>
    <property type="project" value="UniProtKB-KW"/>
</dbReference>
<evidence type="ECO:0000256" key="3">
    <source>
        <dbReference type="ARBA" id="ARBA00022801"/>
    </source>
</evidence>
<evidence type="ECO:0000313" key="7">
    <source>
        <dbReference type="EMBL" id="MXO88853.1"/>
    </source>
</evidence>
<sequence length="151" mass="15686">MSISKTDAKAVAGPAPSPVSCVQVTQEALALMLAEAARAAPHECCGILLGAGNHVRTARPAANIDPSPHSRFEIDPQALVDAHRAARAGGPQVLGYYHSHPGGPPRPSATDAAMAGGDGRIWAIIGHNGDVMFWRDGESGFAELSYQRVQG</sequence>
<dbReference type="RefSeq" id="WP_160591356.1">
    <property type="nucleotide sequence ID" value="NZ_WTYY01000004.1"/>
</dbReference>
<organism evidence="7 8">
    <name type="scientific">Alteraurantiacibacter aestuarii</name>
    <dbReference type="NCBI Taxonomy" id="650004"/>
    <lineage>
        <taxon>Bacteria</taxon>
        <taxon>Pseudomonadati</taxon>
        <taxon>Pseudomonadota</taxon>
        <taxon>Alphaproteobacteria</taxon>
        <taxon>Sphingomonadales</taxon>
        <taxon>Erythrobacteraceae</taxon>
        <taxon>Alteraurantiacibacter</taxon>
    </lineage>
</organism>
<gene>
    <name evidence="7" type="ORF">GRI32_08885</name>
</gene>
<name>A0A844ZMK6_9SPHN</name>
<dbReference type="Proteomes" id="UP000435243">
    <property type="component" value="Unassembled WGS sequence"/>
</dbReference>
<keyword evidence="1" id="KW-0645">Protease</keyword>
<dbReference type="GO" id="GO:0008235">
    <property type="term" value="F:metalloexopeptidase activity"/>
    <property type="evidence" value="ECO:0007669"/>
    <property type="project" value="TreeGrafter"/>
</dbReference>
<reference evidence="7 8" key="1">
    <citation type="submission" date="2019-12" db="EMBL/GenBank/DDBJ databases">
        <title>Genomic-based taxomic classification of the family Erythrobacteraceae.</title>
        <authorList>
            <person name="Xu L."/>
        </authorList>
    </citation>
    <scope>NUCLEOTIDE SEQUENCE [LARGE SCALE GENOMIC DNA]</scope>
    <source>
        <strain evidence="7 8">JCM 16339</strain>
    </source>
</reference>
<evidence type="ECO:0000256" key="4">
    <source>
        <dbReference type="ARBA" id="ARBA00022833"/>
    </source>
</evidence>
<dbReference type="AlphaFoldDB" id="A0A844ZMK6"/>
<evidence type="ECO:0000256" key="5">
    <source>
        <dbReference type="ARBA" id="ARBA00023049"/>
    </source>
</evidence>
<protein>
    <submittedName>
        <fullName evidence="7">Peptidase</fullName>
    </submittedName>
</protein>
<dbReference type="SUPFAM" id="SSF102712">
    <property type="entry name" value="JAB1/MPN domain"/>
    <property type="match status" value="1"/>
</dbReference>
<dbReference type="GO" id="GO:0008270">
    <property type="term" value="F:zinc ion binding"/>
    <property type="evidence" value="ECO:0007669"/>
    <property type="project" value="TreeGrafter"/>
</dbReference>
<accession>A0A844ZMK6</accession>
<dbReference type="OrthoDB" id="9802958at2"/>
<evidence type="ECO:0000313" key="8">
    <source>
        <dbReference type="Proteomes" id="UP000435243"/>
    </source>
</evidence>
<dbReference type="Gene3D" id="3.40.140.10">
    <property type="entry name" value="Cytidine Deaminase, domain 2"/>
    <property type="match status" value="1"/>
</dbReference>
<dbReference type="PANTHER" id="PTHR34858:SF1">
    <property type="entry name" value="CYSO-CYSTEINE PEPTIDASE"/>
    <property type="match status" value="1"/>
</dbReference>
<keyword evidence="8" id="KW-1185">Reference proteome</keyword>
<comment type="caution">
    <text evidence="7">The sequence shown here is derived from an EMBL/GenBank/DDBJ whole genome shotgun (WGS) entry which is preliminary data.</text>
</comment>
<keyword evidence="4" id="KW-0862">Zinc</keyword>
<evidence type="ECO:0000256" key="2">
    <source>
        <dbReference type="ARBA" id="ARBA00022723"/>
    </source>
</evidence>
<dbReference type="InterPro" id="IPR051929">
    <property type="entry name" value="VirAsm_ModProt"/>
</dbReference>
<evidence type="ECO:0000259" key="6">
    <source>
        <dbReference type="PROSITE" id="PS50249"/>
    </source>
</evidence>
<dbReference type="PROSITE" id="PS50249">
    <property type="entry name" value="MPN"/>
    <property type="match status" value="1"/>
</dbReference>
<proteinExistence type="predicted"/>
<feature type="domain" description="MPN" evidence="6">
    <location>
        <begin position="22"/>
        <end position="151"/>
    </location>
</feature>
<dbReference type="SMART" id="SM00232">
    <property type="entry name" value="JAB_MPN"/>
    <property type="match status" value="1"/>
</dbReference>
<dbReference type="InterPro" id="IPR028090">
    <property type="entry name" value="JAB_dom_prok"/>
</dbReference>
<dbReference type="EMBL" id="WTYY01000004">
    <property type="protein sequence ID" value="MXO88853.1"/>
    <property type="molecule type" value="Genomic_DNA"/>
</dbReference>